<reference evidence="2" key="1">
    <citation type="journal article" date="2023" name="G3 (Bethesda)">
        <title>A reference genome for the long-term kleptoplast-retaining sea slug Elysia crispata morphotype clarki.</title>
        <authorList>
            <person name="Eastman K.E."/>
            <person name="Pendleton A.L."/>
            <person name="Shaikh M.A."/>
            <person name="Suttiyut T."/>
            <person name="Ogas R."/>
            <person name="Tomko P."/>
            <person name="Gavelis G."/>
            <person name="Widhalm J.R."/>
            <person name="Wisecaver J.H."/>
        </authorList>
    </citation>
    <scope>NUCLEOTIDE SEQUENCE</scope>
    <source>
        <strain evidence="2">ECLA1</strain>
    </source>
</reference>
<protein>
    <submittedName>
        <fullName evidence="2">Uncharacterized protein</fullName>
    </submittedName>
</protein>
<evidence type="ECO:0000313" key="2">
    <source>
        <dbReference type="EMBL" id="KAK3784146.1"/>
    </source>
</evidence>
<keyword evidence="3" id="KW-1185">Reference proteome</keyword>
<gene>
    <name evidence="2" type="ORF">RRG08_030937</name>
</gene>
<dbReference type="EMBL" id="JAWDGP010002306">
    <property type="protein sequence ID" value="KAK3784146.1"/>
    <property type="molecule type" value="Genomic_DNA"/>
</dbReference>
<organism evidence="2 3">
    <name type="scientific">Elysia crispata</name>
    <name type="common">lettuce slug</name>
    <dbReference type="NCBI Taxonomy" id="231223"/>
    <lineage>
        <taxon>Eukaryota</taxon>
        <taxon>Metazoa</taxon>
        <taxon>Spiralia</taxon>
        <taxon>Lophotrochozoa</taxon>
        <taxon>Mollusca</taxon>
        <taxon>Gastropoda</taxon>
        <taxon>Heterobranchia</taxon>
        <taxon>Euthyneura</taxon>
        <taxon>Panpulmonata</taxon>
        <taxon>Sacoglossa</taxon>
        <taxon>Placobranchoidea</taxon>
        <taxon>Plakobranchidae</taxon>
        <taxon>Elysia</taxon>
    </lineage>
</organism>
<evidence type="ECO:0000313" key="3">
    <source>
        <dbReference type="Proteomes" id="UP001283361"/>
    </source>
</evidence>
<comment type="caution">
    <text evidence="2">The sequence shown here is derived from an EMBL/GenBank/DDBJ whole genome shotgun (WGS) entry which is preliminary data.</text>
</comment>
<sequence>MHAVVNGLTNTKARRSVHRSDGYQLRKNYNAKNCGRRIEESGNCVKVGETRLKLGHMMDKDITNKDMAPRGRLVARSP</sequence>
<proteinExistence type="predicted"/>
<name>A0AAE1ABF1_9GAST</name>
<dbReference type="AlphaFoldDB" id="A0AAE1ABF1"/>
<feature type="region of interest" description="Disordered" evidence="1">
    <location>
        <begin position="1"/>
        <end position="22"/>
    </location>
</feature>
<dbReference type="Proteomes" id="UP001283361">
    <property type="component" value="Unassembled WGS sequence"/>
</dbReference>
<evidence type="ECO:0000256" key="1">
    <source>
        <dbReference type="SAM" id="MobiDB-lite"/>
    </source>
</evidence>
<accession>A0AAE1ABF1</accession>